<dbReference type="PANTHER" id="PTHR47958">
    <property type="entry name" value="ATP-DEPENDENT RNA HELICASE DBP3"/>
    <property type="match status" value="1"/>
</dbReference>
<name>A0A915E3P7_9BILA</name>
<feature type="domain" description="Helicase C-terminal" evidence="1">
    <location>
        <begin position="133"/>
        <end position="295"/>
    </location>
</feature>
<dbReference type="WBParaSite" id="jg26629">
    <property type="protein sequence ID" value="jg26629"/>
    <property type="gene ID" value="jg26629"/>
</dbReference>
<evidence type="ECO:0000313" key="3">
    <source>
        <dbReference type="WBParaSite" id="jg26629"/>
    </source>
</evidence>
<dbReference type="CDD" id="cd18787">
    <property type="entry name" value="SF2_C_DEAD"/>
    <property type="match status" value="1"/>
</dbReference>
<dbReference type="InterPro" id="IPR027417">
    <property type="entry name" value="P-loop_NTPase"/>
</dbReference>
<dbReference type="PROSITE" id="PS00039">
    <property type="entry name" value="DEAD_ATP_HELICASE"/>
    <property type="match status" value="1"/>
</dbReference>
<dbReference type="Gene3D" id="3.40.50.300">
    <property type="entry name" value="P-loop containing nucleotide triphosphate hydrolases"/>
    <property type="match status" value="1"/>
</dbReference>
<dbReference type="SMART" id="SM00490">
    <property type="entry name" value="HELICc"/>
    <property type="match status" value="1"/>
</dbReference>
<protein>
    <submittedName>
        <fullName evidence="3">Helicase C-terminal domain-containing protein</fullName>
    </submittedName>
</protein>
<evidence type="ECO:0000259" key="1">
    <source>
        <dbReference type="PROSITE" id="PS51194"/>
    </source>
</evidence>
<dbReference type="Pfam" id="PF00271">
    <property type="entry name" value="Helicase_C"/>
    <property type="match status" value="1"/>
</dbReference>
<dbReference type="Proteomes" id="UP000887574">
    <property type="component" value="Unplaced"/>
</dbReference>
<dbReference type="PROSITE" id="PS51194">
    <property type="entry name" value="HELICASE_CTER"/>
    <property type="match status" value="1"/>
</dbReference>
<reference evidence="3" key="1">
    <citation type="submission" date="2022-11" db="UniProtKB">
        <authorList>
            <consortium name="WormBaseParasite"/>
        </authorList>
    </citation>
    <scope>IDENTIFICATION</scope>
</reference>
<dbReference type="AlphaFoldDB" id="A0A915E3P7"/>
<dbReference type="GO" id="GO:0043186">
    <property type="term" value="C:P granule"/>
    <property type="evidence" value="ECO:0007669"/>
    <property type="project" value="UniProtKB-ARBA"/>
</dbReference>
<keyword evidence="2" id="KW-1185">Reference proteome</keyword>
<dbReference type="InterPro" id="IPR001650">
    <property type="entry name" value="Helicase_C-like"/>
</dbReference>
<organism evidence="2 3">
    <name type="scientific">Ditylenchus dipsaci</name>
    <dbReference type="NCBI Taxonomy" id="166011"/>
    <lineage>
        <taxon>Eukaryota</taxon>
        <taxon>Metazoa</taxon>
        <taxon>Ecdysozoa</taxon>
        <taxon>Nematoda</taxon>
        <taxon>Chromadorea</taxon>
        <taxon>Rhabditida</taxon>
        <taxon>Tylenchina</taxon>
        <taxon>Tylenchomorpha</taxon>
        <taxon>Sphaerularioidea</taxon>
        <taxon>Anguinidae</taxon>
        <taxon>Anguininae</taxon>
        <taxon>Ditylenchus</taxon>
    </lineage>
</organism>
<accession>A0A915E3P7</accession>
<sequence>MRLSLSRPESYAFKSMSRVLSLQVTQESSSQDLMVNSICVRILKNFKSHFIMSNLISLKNLEVFVLDEADNLLQDTSWMMCVPCLNGLDFLRRISKLSAEVLKPDSVMISNKKLVSANSRVAQRFMLVAKEGKKDALLELLQKEIEDSKTKDPQNPTLKRTLVFVRTKRDADLISLYLSGKDIKATTINGDRPQALREQALREFRNNEVKVLVATDVCARGLDIKDLDHVINFDLPNDDVTYVHRIGRTGRIRNGLVEFVRGVGQEPPEFLRKVVDGSGLGSYQEKAAVAQQADDGW</sequence>
<proteinExistence type="predicted"/>
<dbReference type="SUPFAM" id="SSF52540">
    <property type="entry name" value="P-loop containing nucleoside triphosphate hydrolases"/>
    <property type="match status" value="1"/>
</dbReference>
<dbReference type="InterPro" id="IPR000629">
    <property type="entry name" value="RNA-helicase_DEAD-box_CS"/>
</dbReference>
<evidence type="ECO:0000313" key="2">
    <source>
        <dbReference type="Proteomes" id="UP000887574"/>
    </source>
</evidence>